<dbReference type="RefSeq" id="XP_024945810.1">
    <property type="nucleotide sequence ID" value="XM_025090042.1"/>
</dbReference>
<dbReference type="GO" id="GO:0016020">
    <property type="term" value="C:membrane"/>
    <property type="evidence" value="ECO:0007669"/>
    <property type="project" value="UniProtKB-SubCell"/>
</dbReference>
<evidence type="ECO:0000256" key="12">
    <source>
        <dbReference type="ARBA" id="ARBA00023180"/>
    </source>
</evidence>
<evidence type="ECO:0000256" key="11">
    <source>
        <dbReference type="ARBA" id="ARBA00023136"/>
    </source>
</evidence>
<dbReference type="CDD" id="cd00047">
    <property type="entry name" value="PTPc"/>
    <property type="match status" value="1"/>
</dbReference>
<evidence type="ECO:0000256" key="13">
    <source>
        <dbReference type="ARBA" id="ARBA00034734"/>
    </source>
</evidence>
<sequence length="1500" mass="167300">MIPRKRLQILLYVMHVFYVFGDGDTTGTEGSSTSPVTKNVDFVQEVLTEGDISTFENNLHSSESIGYTNVYKEENASTLEPRDSDWKSINDFIKRNTIDTSSAVSDNSTEPIEFSNTISMDEYLETRESNALRLLSTDNETAAVQNLTITSIGTNDIAVSWTLNASRNDLNFYMIQWYQNTTAIGSCNQSSSLNSYIVRDLNPNTNYTITITPVTNLMGTPVSVYGVTKTSPISAVRQLNVTGLEYGLCASWISPIEASLVSWYYINVWYELDGKNISVSTSTTDLYVNITGLNACTKYNVEVIPYSSSEGNGTAAFTTGDTLDCVPGAPTDLITSISGFWVLLTWEAPTTNIQCLLHYFVTTCSRGNCTTTTVTVETYNVTNLNPCVDYTFSVTAVGNAGESANISTSATTSYVTPGAPLLLTATPGQFSLNISWQMPTIAATCIKHYRITLWDTVTETTTNNYIRISGLYACMTYTAQVNAVGITNGDGPFDTTIQTTEESVTDAPVLNVSPWVTMSTISIGWRILSYMNNCPLYSVVTVCNWISTDGHGFELLSGMSTDSISSLVDLLVNITVSDLSPFTTYSCQALTINSAGNSSLSTVVSAITSEDVPSAPTFNVIGITNTNFTLTWSKPDYLAGYLTTFEVILDWDTLFLMPDWCQMNRVTSTNISDIDGSSLAYTYASGVPYSNYSARIRARTGAGWGVYSDWIYFETKIGVPGTVELLSYSITNNENDPDTLDTTVSWSLPCALHGEIDYFHISVYGTRTDFNDDFFDRIYNITTAIGNNDIFSINLGELKAEYNYTFEVSAKVIDLDVLGAPDSTSVLYPAGIPAQPSKDYVKLITLDPQKAQRTTTTAVVLLPIFPHTNGEILFYAITVSEVGYNTARQARLDIRNGNWPNISAWQESMLAEFVIPYQATRKSWNPAYSNHVVDYGHMSAVKYVIGEDITCKELSANTESRLYCNGPLKPDMLYHVRMRAFTSGGYADSVTFTVKTDAELNVAFVIGVVFGILFLGLIITMMLLVRKGSLQSVLRRLLHSDMPGSPVPAPFTRRKFIAHCQQLAENPGKLSNEFQLLQTLSIDLQMPTNAACLQANKKKNRYTDILPYDFSRVKLEIIDNDPNSDSDYINASFIRGYSGTDEYIACQGPKDDTTYDFWRMVDQYDVKIIVMLTQLVEKGKEKCHQYFPTIRESFNYEHMTIRCTSELDFRTYTQRTLALQKDNEKRNIMHLHFKDWPDHDVPEDFESMIHFCQIMRRQMSVNKGLVVVHCSAGIGRTGTLIALDILLQSIRDNRKLDVFGTVYRLRRCRINMVQRESQYAYIYNCIRQVLKNPFCLKSYKPPPVDPIYENISRKKKERSSSNMNLVSSLETLRKSSPTPSIDSTEPMFDSSPQPILKSQISTTSNGLRYSKSTSAIHSKTPQVPIGKYGSQEYPVYESIRDSESLSSKQSTERGDISGSRSSTYENLPNLTRSKSVHTFGKNQVLYSYMSQKSLQKDTSI</sequence>
<dbReference type="SUPFAM" id="SSF52799">
    <property type="entry name" value="(Phosphotyrosine protein) phosphatases II"/>
    <property type="match status" value="1"/>
</dbReference>
<dbReference type="Pfam" id="PF00041">
    <property type="entry name" value="fn3"/>
    <property type="match status" value="3"/>
</dbReference>
<dbReference type="InterPro" id="IPR050713">
    <property type="entry name" value="RTP_Phos/Ushers"/>
</dbReference>
<keyword evidence="8" id="KW-0378">Hydrolase</keyword>
<feature type="domain" description="Fibronectin type-III" evidence="19">
    <location>
        <begin position="143"/>
        <end position="233"/>
    </location>
</feature>
<feature type="transmembrane region" description="Helical" evidence="15">
    <location>
        <begin position="1002"/>
        <end position="1025"/>
    </location>
</feature>
<evidence type="ECO:0000313" key="25">
    <source>
        <dbReference type="RefSeq" id="XP_024945810.1"/>
    </source>
</evidence>
<dbReference type="GO" id="GO:0009653">
    <property type="term" value="P:anatomical structure morphogenesis"/>
    <property type="evidence" value="ECO:0007669"/>
    <property type="project" value="UniProtKB-ARBA"/>
</dbReference>
<dbReference type="PANTHER" id="PTHR46957:SF3">
    <property type="entry name" value="CYTOKINE RECEPTOR"/>
    <property type="match status" value="1"/>
</dbReference>
<keyword evidence="11 15" id="KW-0472">Membrane</keyword>
<feature type="chain" id="PRO_5044709162" description="protein-tyrosine-phosphatase" evidence="16">
    <location>
        <begin position="22"/>
        <end position="1500"/>
    </location>
</feature>
<protein>
    <recommendedName>
        <fullName evidence="3">protein-tyrosine-phosphatase</fullName>
        <ecNumber evidence="3">3.1.3.48</ecNumber>
    </recommendedName>
</protein>
<evidence type="ECO:0000256" key="3">
    <source>
        <dbReference type="ARBA" id="ARBA00013064"/>
    </source>
</evidence>
<gene>
    <name evidence="21 22 23 24 25" type="primary">LOC107272766</name>
</gene>
<dbReference type="PROSITE" id="PS50853">
    <property type="entry name" value="FN3"/>
    <property type="match status" value="3"/>
</dbReference>
<feature type="domain" description="Fibronectin type-III" evidence="19">
    <location>
        <begin position="326"/>
        <end position="419"/>
    </location>
</feature>
<dbReference type="RefSeq" id="XP_024945807.1">
    <property type="nucleotide sequence ID" value="XM_025090039.1"/>
</dbReference>
<accession>A0AAJ7RRG5</accession>
<dbReference type="GO" id="GO:0005737">
    <property type="term" value="C:cytoplasm"/>
    <property type="evidence" value="ECO:0007669"/>
    <property type="project" value="UniProtKB-SubCell"/>
</dbReference>
<feature type="region of interest" description="Disordered" evidence="14">
    <location>
        <begin position="1439"/>
        <end position="1469"/>
    </location>
</feature>
<dbReference type="Proteomes" id="UP000694920">
    <property type="component" value="Unplaced"/>
</dbReference>
<dbReference type="InterPro" id="IPR003961">
    <property type="entry name" value="FN3_dom"/>
</dbReference>
<evidence type="ECO:0000256" key="5">
    <source>
        <dbReference type="ARBA" id="ARBA00022553"/>
    </source>
</evidence>
<dbReference type="InterPro" id="IPR000242">
    <property type="entry name" value="PTP_cat"/>
</dbReference>
<dbReference type="SMART" id="SM00194">
    <property type="entry name" value="PTPc"/>
    <property type="match status" value="1"/>
</dbReference>
<dbReference type="GeneID" id="107272766"/>
<keyword evidence="4" id="KW-0963">Cytoplasm</keyword>
<dbReference type="PANTHER" id="PTHR46957">
    <property type="entry name" value="CYTOKINE RECEPTOR"/>
    <property type="match status" value="1"/>
</dbReference>
<feature type="domain" description="Tyrosine-protein phosphatase" evidence="17">
    <location>
        <begin position="1070"/>
        <end position="1329"/>
    </location>
</feature>
<keyword evidence="5" id="KW-0597">Phosphoprotein</keyword>
<dbReference type="PRINTS" id="PR00700">
    <property type="entry name" value="PRTYPHPHTASE"/>
</dbReference>
<dbReference type="InterPro" id="IPR036116">
    <property type="entry name" value="FN3_sf"/>
</dbReference>
<feature type="signal peptide" evidence="16">
    <location>
        <begin position="1"/>
        <end position="21"/>
    </location>
</feature>
<evidence type="ECO:0000313" key="20">
    <source>
        <dbReference type="Proteomes" id="UP000694920"/>
    </source>
</evidence>
<keyword evidence="12" id="KW-0325">Glycoprotein</keyword>
<feature type="compositionally biased region" description="Polar residues" evidence="14">
    <location>
        <begin position="1360"/>
        <end position="1383"/>
    </location>
</feature>
<dbReference type="PROSITE" id="PS50055">
    <property type="entry name" value="TYR_PHOSPHATASE_PTP"/>
    <property type="match status" value="1"/>
</dbReference>
<evidence type="ECO:0000259" key="17">
    <source>
        <dbReference type="PROSITE" id="PS50055"/>
    </source>
</evidence>
<dbReference type="CDD" id="cd00063">
    <property type="entry name" value="FN3"/>
    <property type="match status" value="4"/>
</dbReference>
<evidence type="ECO:0000313" key="22">
    <source>
        <dbReference type="RefSeq" id="XP_024945807.1"/>
    </source>
</evidence>
<feature type="domain" description="Tyrosine specific protein phosphatases" evidence="18">
    <location>
        <begin position="1246"/>
        <end position="1320"/>
    </location>
</feature>
<dbReference type="InterPro" id="IPR016130">
    <property type="entry name" value="Tyr_Pase_AS"/>
</dbReference>
<dbReference type="CTD" id="36790"/>
<dbReference type="FunFam" id="3.90.190.10:FF:000045">
    <property type="entry name" value="Tyrosine-protein phosphatase non-receptor type 12"/>
    <property type="match status" value="1"/>
</dbReference>
<evidence type="ECO:0000256" key="9">
    <source>
        <dbReference type="ARBA" id="ARBA00022912"/>
    </source>
</evidence>
<keyword evidence="10 15" id="KW-1133">Transmembrane helix</keyword>
<evidence type="ECO:0000259" key="18">
    <source>
        <dbReference type="PROSITE" id="PS50056"/>
    </source>
</evidence>
<keyword evidence="6 15" id="KW-0812">Transmembrane</keyword>
<dbReference type="Pfam" id="PF00102">
    <property type="entry name" value="Y_phosphatase"/>
    <property type="match status" value="1"/>
</dbReference>
<feature type="region of interest" description="Disordered" evidence="14">
    <location>
        <begin position="1352"/>
        <end position="1403"/>
    </location>
</feature>
<dbReference type="InterPro" id="IPR000387">
    <property type="entry name" value="Tyr_Pase_dom"/>
</dbReference>
<dbReference type="InterPro" id="IPR003595">
    <property type="entry name" value="Tyr_Pase_cat"/>
</dbReference>
<name>A0AAJ7RRG5_CEPCN</name>
<evidence type="ECO:0000256" key="8">
    <source>
        <dbReference type="ARBA" id="ARBA00022801"/>
    </source>
</evidence>
<feature type="compositionally biased region" description="Polar residues" evidence="14">
    <location>
        <begin position="1390"/>
        <end position="1403"/>
    </location>
</feature>
<evidence type="ECO:0000256" key="1">
    <source>
        <dbReference type="ARBA" id="ARBA00004167"/>
    </source>
</evidence>
<comment type="similarity">
    <text evidence="13">Belongs to the protein-tyrosine phosphatase family. Non-receptor class 4 subfamily.</text>
</comment>
<dbReference type="SMART" id="SM00404">
    <property type="entry name" value="PTPc_motif"/>
    <property type="match status" value="1"/>
</dbReference>
<evidence type="ECO:0000256" key="10">
    <source>
        <dbReference type="ARBA" id="ARBA00022989"/>
    </source>
</evidence>
<evidence type="ECO:0000256" key="16">
    <source>
        <dbReference type="SAM" id="SignalP"/>
    </source>
</evidence>
<comment type="subcellular location">
    <subcellularLocation>
        <location evidence="2">Cytoplasm</location>
    </subcellularLocation>
    <subcellularLocation>
        <location evidence="1">Membrane</location>
        <topology evidence="1">Single-pass membrane protein</topology>
    </subcellularLocation>
</comment>
<evidence type="ECO:0000256" key="14">
    <source>
        <dbReference type="SAM" id="MobiDB-lite"/>
    </source>
</evidence>
<evidence type="ECO:0000313" key="23">
    <source>
        <dbReference type="RefSeq" id="XP_024945808.1"/>
    </source>
</evidence>
<dbReference type="GO" id="GO:0048666">
    <property type="term" value="P:neuron development"/>
    <property type="evidence" value="ECO:0007669"/>
    <property type="project" value="UniProtKB-ARBA"/>
</dbReference>
<reference evidence="21 22" key="1">
    <citation type="submission" date="2025-04" db="UniProtKB">
        <authorList>
            <consortium name="RefSeq"/>
        </authorList>
    </citation>
    <scope>IDENTIFICATION</scope>
</reference>
<feature type="domain" description="Fibronectin type-III" evidence="19">
    <location>
        <begin position="612"/>
        <end position="718"/>
    </location>
</feature>
<evidence type="ECO:0000256" key="7">
    <source>
        <dbReference type="ARBA" id="ARBA00022729"/>
    </source>
</evidence>
<evidence type="ECO:0000256" key="2">
    <source>
        <dbReference type="ARBA" id="ARBA00004496"/>
    </source>
</evidence>
<keyword evidence="21 22" id="KW-0675">Receptor</keyword>
<dbReference type="EC" id="3.1.3.48" evidence="3"/>
<dbReference type="KEGG" id="ccin:107272766"/>
<dbReference type="SUPFAM" id="SSF49265">
    <property type="entry name" value="Fibronectin type III"/>
    <property type="match status" value="4"/>
</dbReference>
<dbReference type="Gene3D" id="2.60.40.10">
    <property type="entry name" value="Immunoglobulins"/>
    <property type="match status" value="5"/>
</dbReference>
<dbReference type="InterPro" id="IPR013783">
    <property type="entry name" value="Ig-like_fold"/>
</dbReference>
<feature type="compositionally biased region" description="Polar residues" evidence="14">
    <location>
        <begin position="1458"/>
        <end position="1469"/>
    </location>
</feature>
<evidence type="ECO:0000259" key="19">
    <source>
        <dbReference type="PROSITE" id="PS50853"/>
    </source>
</evidence>
<dbReference type="PROSITE" id="PS00383">
    <property type="entry name" value="TYR_PHOSPHATASE_1"/>
    <property type="match status" value="1"/>
</dbReference>
<keyword evidence="20" id="KW-1185">Reference proteome</keyword>
<dbReference type="RefSeq" id="XP_015605731.1">
    <property type="nucleotide sequence ID" value="XM_015750245.2"/>
</dbReference>
<organism evidence="20 22">
    <name type="scientific">Cephus cinctus</name>
    <name type="common">Wheat stem sawfly</name>
    <dbReference type="NCBI Taxonomy" id="211228"/>
    <lineage>
        <taxon>Eukaryota</taxon>
        <taxon>Metazoa</taxon>
        <taxon>Ecdysozoa</taxon>
        <taxon>Arthropoda</taxon>
        <taxon>Hexapoda</taxon>
        <taxon>Insecta</taxon>
        <taxon>Pterygota</taxon>
        <taxon>Neoptera</taxon>
        <taxon>Endopterygota</taxon>
        <taxon>Hymenoptera</taxon>
        <taxon>Cephoidea</taxon>
        <taxon>Cephidae</taxon>
        <taxon>Cephus</taxon>
    </lineage>
</organism>
<dbReference type="RefSeq" id="XP_024945809.1">
    <property type="nucleotide sequence ID" value="XM_025090041.1"/>
</dbReference>
<dbReference type="PROSITE" id="PS50056">
    <property type="entry name" value="TYR_PHOSPHATASE_2"/>
    <property type="match status" value="1"/>
</dbReference>
<dbReference type="InterPro" id="IPR029021">
    <property type="entry name" value="Prot-tyrosine_phosphatase-like"/>
</dbReference>
<dbReference type="RefSeq" id="XP_024945808.1">
    <property type="nucleotide sequence ID" value="XM_025090040.1"/>
</dbReference>
<evidence type="ECO:0000256" key="15">
    <source>
        <dbReference type="SAM" id="Phobius"/>
    </source>
</evidence>
<dbReference type="Gene3D" id="3.90.190.10">
    <property type="entry name" value="Protein tyrosine phosphatase superfamily"/>
    <property type="match status" value="1"/>
</dbReference>
<dbReference type="GO" id="GO:0004725">
    <property type="term" value="F:protein tyrosine phosphatase activity"/>
    <property type="evidence" value="ECO:0007669"/>
    <property type="project" value="UniProtKB-EC"/>
</dbReference>
<keyword evidence="9" id="KW-0904">Protein phosphatase</keyword>
<keyword evidence="7 16" id="KW-0732">Signal</keyword>
<dbReference type="SMART" id="SM00060">
    <property type="entry name" value="FN3"/>
    <property type="match status" value="7"/>
</dbReference>
<evidence type="ECO:0000313" key="21">
    <source>
        <dbReference type="RefSeq" id="XP_015605731.1"/>
    </source>
</evidence>
<proteinExistence type="inferred from homology"/>
<evidence type="ECO:0000256" key="4">
    <source>
        <dbReference type="ARBA" id="ARBA00022490"/>
    </source>
</evidence>
<evidence type="ECO:0000256" key="6">
    <source>
        <dbReference type="ARBA" id="ARBA00022692"/>
    </source>
</evidence>
<evidence type="ECO:0000313" key="24">
    <source>
        <dbReference type="RefSeq" id="XP_024945809.1"/>
    </source>
</evidence>